<name>A0A9K3PIW7_9STRA</name>
<proteinExistence type="predicted"/>
<organism evidence="2 3">
    <name type="scientific">Nitzschia inconspicua</name>
    <dbReference type="NCBI Taxonomy" id="303405"/>
    <lineage>
        <taxon>Eukaryota</taxon>
        <taxon>Sar</taxon>
        <taxon>Stramenopiles</taxon>
        <taxon>Ochrophyta</taxon>
        <taxon>Bacillariophyta</taxon>
        <taxon>Bacillariophyceae</taxon>
        <taxon>Bacillariophycidae</taxon>
        <taxon>Bacillariales</taxon>
        <taxon>Bacillariaceae</taxon>
        <taxon>Nitzschia</taxon>
    </lineage>
</organism>
<reference evidence="2" key="1">
    <citation type="journal article" date="2021" name="Sci. Rep.">
        <title>Diploid genomic architecture of Nitzschia inconspicua, an elite biomass production diatom.</title>
        <authorList>
            <person name="Oliver A."/>
            <person name="Podell S."/>
            <person name="Pinowska A."/>
            <person name="Traller J.C."/>
            <person name="Smith S.R."/>
            <person name="McClure R."/>
            <person name="Beliaev A."/>
            <person name="Bohutskyi P."/>
            <person name="Hill E.A."/>
            <person name="Rabines A."/>
            <person name="Zheng H."/>
            <person name="Allen L.Z."/>
            <person name="Kuo A."/>
            <person name="Grigoriev I.V."/>
            <person name="Allen A.E."/>
            <person name="Hazlebeck D."/>
            <person name="Allen E.E."/>
        </authorList>
    </citation>
    <scope>NUCLEOTIDE SEQUENCE</scope>
    <source>
        <strain evidence="2">Hildebrandi</strain>
    </source>
</reference>
<evidence type="ECO:0000256" key="1">
    <source>
        <dbReference type="SAM" id="MobiDB-lite"/>
    </source>
</evidence>
<comment type="caution">
    <text evidence="2">The sequence shown here is derived from an EMBL/GenBank/DDBJ whole genome shotgun (WGS) entry which is preliminary data.</text>
</comment>
<reference evidence="2" key="2">
    <citation type="submission" date="2021-04" db="EMBL/GenBank/DDBJ databases">
        <authorList>
            <person name="Podell S."/>
        </authorList>
    </citation>
    <scope>NUCLEOTIDE SEQUENCE</scope>
    <source>
        <strain evidence="2">Hildebrandi</strain>
    </source>
</reference>
<dbReference type="Proteomes" id="UP000693970">
    <property type="component" value="Unassembled WGS sequence"/>
</dbReference>
<feature type="compositionally biased region" description="Basic residues" evidence="1">
    <location>
        <begin position="81"/>
        <end position="90"/>
    </location>
</feature>
<sequence>MTNNHCDSSPPFCCSTSQPSLWQASIRSNIRNETSAASFGMPFPPSLPPCVQQRRALKELVDILDMAIEIADEGAEIRAQQRQRRSRSRQPPHQDRQTQP</sequence>
<keyword evidence="3" id="KW-1185">Reference proteome</keyword>
<accession>A0A9K3PIW7</accession>
<dbReference type="AlphaFoldDB" id="A0A9K3PIW7"/>
<feature type="region of interest" description="Disordered" evidence="1">
    <location>
        <begin position="75"/>
        <end position="100"/>
    </location>
</feature>
<evidence type="ECO:0000313" key="3">
    <source>
        <dbReference type="Proteomes" id="UP000693970"/>
    </source>
</evidence>
<dbReference type="EMBL" id="JAGRRH010000019">
    <property type="protein sequence ID" value="KAG7349093.1"/>
    <property type="molecule type" value="Genomic_DNA"/>
</dbReference>
<gene>
    <name evidence="2" type="ORF">IV203_011690</name>
</gene>
<protein>
    <submittedName>
        <fullName evidence="2">Uncharacterized protein</fullName>
    </submittedName>
</protein>
<evidence type="ECO:0000313" key="2">
    <source>
        <dbReference type="EMBL" id="KAG7349093.1"/>
    </source>
</evidence>